<dbReference type="EMBL" id="NOXU01000025">
    <property type="protein sequence ID" value="OYQ35613.1"/>
    <property type="molecule type" value="Genomic_DNA"/>
</dbReference>
<dbReference type="AlphaFoldDB" id="A0A255Z279"/>
<dbReference type="OrthoDB" id="9809462at2"/>
<dbReference type="InterPro" id="IPR036390">
    <property type="entry name" value="WH_DNA-bd_sf"/>
</dbReference>
<dbReference type="GO" id="GO:0005829">
    <property type="term" value="C:cytosol"/>
    <property type="evidence" value="ECO:0007669"/>
    <property type="project" value="TreeGrafter"/>
</dbReference>
<dbReference type="Proteomes" id="UP000216998">
    <property type="component" value="Unassembled WGS sequence"/>
</dbReference>
<dbReference type="GO" id="GO:0043200">
    <property type="term" value="P:response to amino acid"/>
    <property type="evidence" value="ECO:0007669"/>
    <property type="project" value="TreeGrafter"/>
</dbReference>
<organism evidence="5 6">
    <name type="scientific">Niveispirillum lacus</name>
    <dbReference type="NCBI Taxonomy" id="1981099"/>
    <lineage>
        <taxon>Bacteria</taxon>
        <taxon>Pseudomonadati</taxon>
        <taxon>Pseudomonadota</taxon>
        <taxon>Alphaproteobacteria</taxon>
        <taxon>Rhodospirillales</taxon>
        <taxon>Azospirillaceae</taxon>
        <taxon>Niveispirillum</taxon>
    </lineage>
</organism>
<dbReference type="InterPro" id="IPR000485">
    <property type="entry name" value="AsnC-type_HTH_dom"/>
</dbReference>
<dbReference type="PANTHER" id="PTHR30154:SF53">
    <property type="entry name" value="HTH-TYPE TRANSCRIPTIONAL REGULATOR LRPC"/>
    <property type="match status" value="1"/>
</dbReference>
<dbReference type="SMART" id="SM00344">
    <property type="entry name" value="HTH_ASNC"/>
    <property type="match status" value="1"/>
</dbReference>
<evidence type="ECO:0000256" key="2">
    <source>
        <dbReference type="ARBA" id="ARBA00023125"/>
    </source>
</evidence>
<keyword evidence="6" id="KW-1185">Reference proteome</keyword>
<dbReference type="SUPFAM" id="SSF54909">
    <property type="entry name" value="Dimeric alpha+beta barrel"/>
    <property type="match status" value="1"/>
</dbReference>
<comment type="caution">
    <text evidence="5">The sequence shown here is derived from an EMBL/GenBank/DDBJ whole genome shotgun (WGS) entry which is preliminary data.</text>
</comment>
<protein>
    <recommendedName>
        <fullName evidence="4">HTH asnC-type domain-containing protein</fullName>
    </recommendedName>
</protein>
<keyword evidence="2" id="KW-0238">DNA-binding</keyword>
<dbReference type="PANTHER" id="PTHR30154">
    <property type="entry name" value="LEUCINE-RESPONSIVE REGULATORY PROTEIN"/>
    <property type="match status" value="1"/>
</dbReference>
<keyword evidence="1" id="KW-0805">Transcription regulation</keyword>
<dbReference type="InterPro" id="IPR036388">
    <property type="entry name" value="WH-like_DNA-bd_sf"/>
</dbReference>
<reference evidence="5 6" key="1">
    <citation type="submission" date="2017-07" db="EMBL/GenBank/DDBJ databases">
        <title>Niveispirillum cyanobacteriorum sp. nov., isolated from cyanobacterial aggregates in a eutrophic lake.</title>
        <authorList>
            <person name="Cai H."/>
        </authorList>
    </citation>
    <scope>NUCLEOTIDE SEQUENCE [LARGE SCALE GENOMIC DNA]</scope>
    <source>
        <strain evidence="6">TH1-14</strain>
    </source>
</reference>
<evidence type="ECO:0000313" key="6">
    <source>
        <dbReference type="Proteomes" id="UP000216998"/>
    </source>
</evidence>
<name>A0A255Z279_9PROT</name>
<keyword evidence="3" id="KW-0804">Transcription</keyword>
<sequence>MDATDAQQDAVDTALLALLKANAREPAASLARKLGLARSSVQARIARLERLGIIQGYTLRQDPGSSRLIRAYVLLSTNPKMLSRIVAEVKRITEVESLSAISGTYDMMAVIAAQSVQDIDRVLDLLGQVQGVERTMSSLVLSDKFRR</sequence>
<dbReference type="PRINTS" id="PR00033">
    <property type="entry name" value="HTHASNC"/>
</dbReference>
<dbReference type="Gene3D" id="3.30.70.920">
    <property type="match status" value="1"/>
</dbReference>
<dbReference type="InterPro" id="IPR011008">
    <property type="entry name" value="Dimeric_a/b-barrel"/>
</dbReference>
<accession>A0A255Z279</accession>
<dbReference type="InterPro" id="IPR019888">
    <property type="entry name" value="Tscrpt_reg_AsnC-like"/>
</dbReference>
<dbReference type="RefSeq" id="WP_054170369.1">
    <property type="nucleotide sequence ID" value="NZ_NOXU01000025.1"/>
</dbReference>
<proteinExistence type="predicted"/>
<dbReference type="GO" id="GO:0043565">
    <property type="term" value="F:sequence-specific DNA binding"/>
    <property type="evidence" value="ECO:0007669"/>
    <property type="project" value="InterPro"/>
</dbReference>
<evidence type="ECO:0000259" key="4">
    <source>
        <dbReference type="PROSITE" id="PS50956"/>
    </source>
</evidence>
<dbReference type="SUPFAM" id="SSF46785">
    <property type="entry name" value="Winged helix' DNA-binding domain"/>
    <property type="match status" value="1"/>
</dbReference>
<evidence type="ECO:0000256" key="3">
    <source>
        <dbReference type="ARBA" id="ARBA00023163"/>
    </source>
</evidence>
<evidence type="ECO:0000313" key="5">
    <source>
        <dbReference type="EMBL" id="OYQ35613.1"/>
    </source>
</evidence>
<evidence type="ECO:0000256" key="1">
    <source>
        <dbReference type="ARBA" id="ARBA00023015"/>
    </source>
</evidence>
<dbReference type="Pfam" id="PF13404">
    <property type="entry name" value="HTH_AsnC-type"/>
    <property type="match status" value="1"/>
</dbReference>
<feature type="domain" description="HTH asnC-type" evidence="4">
    <location>
        <begin position="9"/>
        <end position="73"/>
    </location>
</feature>
<gene>
    <name evidence="5" type="ORF">CHU95_07795</name>
</gene>
<dbReference type="InterPro" id="IPR019887">
    <property type="entry name" value="Tscrpt_reg_AsnC/Lrp_C"/>
</dbReference>
<dbReference type="Pfam" id="PF01037">
    <property type="entry name" value="AsnC_trans_reg"/>
    <property type="match status" value="1"/>
</dbReference>
<dbReference type="Gene3D" id="1.10.10.10">
    <property type="entry name" value="Winged helix-like DNA-binding domain superfamily/Winged helix DNA-binding domain"/>
    <property type="match status" value="1"/>
</dbReference>
<dbReference type="PROSITE" id="PS50956">
    <property type="entry name" value="HTH_ASNC_2"/>
    <property type="match status" value="1"/>
</dbReference>